<organism evidence="2 3">
    <name type="scientific">Roseibium porphyridii</name>
    <dbReference type="NCBI Taxonomy" id="2866279"/>
    <lineage>
        <taxon>Bacteria</taxon>
        <taxon>Pseudomonadati</taxon>
        <taxon>Pseudomonadota</taxon>
        <taxon>Alphaproteobacteria</taxon>
        <taxon>Hyphomicrobiales</taxon>
        <taxon>Stappiaceae</taxon>
        <taxon>Roseibium</taxon>
    </lineage>
</organism>
<gene>
    <name evidence="2" type="ORF">K1718_26290</name>
</gene>
<keyword evidence="2" id="KW-0503">Monooxygenase</keyword>
<dbReference type="Gene3D" id="3.30.70.100">
    <property type="match status" value="1"/>
</dbReference>
<dbReference type="InterPro" id="IPR011008">
    <property type="entry name" value="Dimeric_a/b-barrel"/>
</dbReference>
<dbReference type="Pfam" id="PF03992">
    <property type="entry name" value="ABM"/>
    <property type="match status" value="1"/>
</dbReference>
<dbReference type="GO" id="GO:0004497">
    <property type="term" value="F:monooxygenase activity"/>
    <property type="evidence" value="ECO:0007669"/>
    <property type="project" value="UniProtKB-KW"/>
</dbReference>
<evidence type="ECO:0000259" key="1">
    <source>
        <dbReference type="PROSITE" id="PS51725"/>
    </source>
</evidence>
<reference evidence="2 3" key="1">
    <citation type="submission" date="2023-03" db="EMBL/GenBank/DDBJ databases">
        <title>Roseibium porphyridii sp. nov. and Roseibium rhodosorbium sp. nov. isolated from marine algae, Porphyridium cruentum and Rhodosorus marinus, respectively.</title>
        <authorList>
            <person name="Lee M.W."/>
            <person name="Choi B.J."/>
            <person name="Lee J.K."/>
            <person name="Choi D.G."/>
            <person name="Baek J.H."/>
            <person name="Bayburt H."/>
            <person name="Kim J.M."/>
            <person name="Han D.M."/>
            <person name="Kim K.H."/>
            <person name="Jeon C.O."/>
        </authorList>
    </citation>
    <scope>NUCLEOTIDE SEQUENCE [LARGE SCALE GENOMIC DNA]</scope>
    <source>
        <strain evidence="2 3">KMA01</strain>
    </source>
</reference>
<dbReference type="PANTHER" id="PTHR34474">
    <property type="entry name" value="SIGNAL TRANSDUCTION PROTEIN TRAP"/>
    <property type="match status" value="1"/>
</dbReference>
<keyword evidence="2" id="KW-0560">Oxidoreductase</keyword>
<accession>A0ABY8F2B2</accession>
<feature type="domain" description="ABM" evidence="1">
    <location>
        <begin position="2"/>
        <end position="98"/>
    </location>
</feature>
<name>A0ABY8F2B2_9HYPH</name>
<proteinExistence type="predicted"/>
<dbReference type="PROSITE" id="PS51725">
    <property type="entry name" value="ABM"/>
    <property type="match status" value="1"/>
</dbReference>
<dbReference type="InterPro" id="IPR007138">
    <property type="entry name" value="ABM_dom"/>
</dbReference>
<sequence length="104" mass="12100">MFIAMNRFAIKNGQEDAFETVWRERDSRLNDVPGFQKFHLLKGPEDEENGTTLYATHTVWNSREDFVNWTKSEHFRAAHKNAGNNKGLYVGHPQFEGFEPILSE</sequence>
<dbReference type="PANTHER" id="PTHR34474:SF2">
    <property type="entry name" value="SIGNAL TRANSDUCTION PROTEIN TRAP"/>
    <property type="match status" value="1"/>
</dbReference>
<dbReference type="RefSeq" id="WP_152503886.1">
    <property type="nucleotide sequence ID" value="NZ_CP120863.1"/>
</dbReference>
<protein>
    <submittedName>
        <fullName evidence="2">Antibiotic biosynthesis monooxygenase</fullName>
    </submittedName>
</protein>
<keyword evidence="3" id="KW-1185">Reference proteome</keyword>
<dbReference type="Proteomes" id="UP001209803">
    <property type="component" value="Chromosome"/>
</dbReference>
<dbReference type="EMBL" id="CP120863">
    <property type="protein sequence ID" value="WFE89622.1"/>
    <property type="molecule type" value="Genomic_DNA"/>
</dbReference>
<evidence type="ECO:0000313" key="2">
    <source>
        <dbReference type="EMBL" id="WFE89622.1"/>
    </source>
</evidence>
<dbReference type="SUPFAM" id="SSF54909">
    <property type="entry name" value="Dimeric alpha+beta barrel"/>
    <property type="match status" value="1"/>
</dbReference>
<dbReference type="InterPro" id="IPR050404">
    <property type="entry name" value="Heme-degrading_MO"/>
</dbReference>
<evidence type="ECO:0000313" key="3">
    <source>
        <dbReference type="Proteomes" id="UP001209803"/>
    </source>
</evidence>